<dbReference type="VEuPathDB" id="FungiDB:I7I53_00201"/>
<dbReference type="EMBL" id="CP069104">
    <property type="protein sequence ID" value="QSS53059.1"/>
    <property type="molecule type" value="Genomic_DNA"/>
</dbReference>
<reference evidence="1" key="1">
    <citation type="submission" date="2021-01" db="EMBL/GenBank/DDBJ databases">
        <title>Chromosome-level genome assembly of a human fungal pathogen reveals clustering of transcriptionally co-regulated genes.</title>
        <authorList>
            <person name="Voorhies M."/>
            <person name="Cohen S."/>
            <person name="Shea T.P."/>
            <person name="Petrus S."/>
            <person name="Munoz J.F."/>
            <person name="Poplawski S."/>
            <person name="Goldman W.E."/>
            <person name="Michael T."/>
            <person name="Cuomo C.A."/>
            <person name="Sil A."/>
            <person name="Beyhan S."/>
        </authorList>
    </citation>
    <scope>NUCLEOTIDE SEQUENCE</scope>
    <source>
        <strain evidence="1">H88</strain>
    </source>
</reference>
<proteinExistence type="predicted"/>
<protein>
    <submittedName>
        <fullName evidence="1">Uncharacterized protein</fullName>
    </submittedName>
</protein>
<accession>A0A8A1LG66</accession>
<dbReference type="Proteomes" id="UP000663419">
    <property type="component" value="Chromosome 3"/>
</dbReference>
<gene>
    <name evidence="1" type="ORF">I7I53_00201</name>
</gene>
<sequence length="175" mass="20012">MIQASGFGAFSSRNKMLYCPWTTLHASCFHLASCSEVHVHVAGELMQCETFMVEDVSKAYTGSAAILSYLRPILLRELYSPKRPYDRLAVFRTKTWTPETANDFWVEISEHLDSNNDRKGADKTSFEDEVGLTILPGDTFTFLELIDHWNRQGWNFEEVSLGAAILEWAVYKYLV</sequence>
<evidence type="ECO:0000313" key="1">
    <source>
        <dbReference type="EMBL" id="QSS53059.1"/>
    </source>
</evidence>
<evidence type="ECO:0000313" key="2">
    <source>
        <dbReference type="Proteomes" id="UP000663419"/>
    </source>
</evidence>
<name>A0A8A1LG66_AJEC8</name>
<dbReference type="AlphaFoldDB" id="A0A8A1LG66"/>
<organism evidence="1 2">
    <name type="scientific">Ajellomyces capsulatus (strain H88)</name>
    <name type="common">Darling's disease fungus</name>
    <name type="synonym">Histoplasma capsulatum</name>
    <dbReference type="NCBI Taxonomy" id="544711"/>
    <lineage>
        <taxon>Eukaryota</taxon>
        <taxon>Fungi</taxon>
        <taxon>Dikarya</taxon>
        <taxon>Ascomycota</taxon>
        <taxon>Pezizomycotina</taxon>
        <taxon>Eurotiomycetes</taxon>
        <taxon>Eurotiomycetidae</taxon>
        <taxon>Onygenales</taxon>
        <taxon>Ajellomycetaceae</taxon>
        <taxon>Histoplasma</taxon>
    </lineage>
</organism>